<keyword evidence="14" id="KW-0067">ATP-binding</keyword>
<evidence type="ECO:0000256" key="13">
    <source>
        <dbReference type="ARBA" id="ARBA00022777"/>
    </source>
</evidence>
<evidence type="ECO:0000256" key="16">
    <source>
        <dbReference type="ARBA" id="ARBA00029570"/>
    </source>
</evidence>
<feature type="active site" description="GMP-histidine intermediate" evidence="18">
    <location>
        <position position="53"/>
    </location>
</feature>
<feature type="binding site" evidence="19">
    <location>
        <begin position="7"/>
        <end position="14"/>
    </location>
    <ligand>
        <name>GTP</name>
        <dbReference type="ChEBI" id="CHEBI:37565"/>
    </ligand>
</feature>
<dbReference type="UniPathway" id="UPA00148">
    <property type="reaction ID" value="UER00236"/>
</dbReference>
<comment type="pathway">
    <text evidence="6">Cofactor biosynthesis; adenosylcobalamin biosynthesis; adenosylcobalamin from cob(II)yrinate a,c-diamide: step 5/7.</text>
</comment>
<evidence type="ECO:0000256" key="6">
    <source>
        <dbReference type="ARBA" id="ARBA00005159"/>
    </source>
</evidence>
<comment type="pathway">
    <text evidence="5">Cofactor biosynthesis; adenosylcobalamin biosynthesis; adenosylcobalamin from cob(II)yrinate a,c-diamide: step 6/7.</text>
</comment>
<evidence type="ECO:0000256" key="18">
    <source>
        <dbReference type="PIRSR" id="PIRSR006135-1"/>
    </source>
</evidence>
<evidence type="ECO:0000256" key="11">
    <source>
        <dbReference type="ARBA" id="ARBA00022679"/>
    </source>
</evidence>
<comment type="similarity">
    <text evidence="7">Belongs to the CobU/CobP family.</text>
</comment>
<gene>
    <name evidence="20" type="ORF">FYJ37_09080</name>
</gene>
<evidence type="ECO:0000256" key="17">
    <source>
        <dbReference type="ARBA" id="ARBA00030571"/>
    </source>
</evidence>
<evidence type="ECO:0000256" key="4">
    <source>
        <dbReference type="ARBA" id="ARBA00003889"/>
    </source>
</evidence>
<dbReference type="RefSeq" id="WP_009249148.1">
    <property type="nucleotide sequence ID" value="NZ_AP024846.1"/>
</dbReference>
<keyword evidence="10" id="KW-0169">Cobalamin biosynthesis</keyword>
<sequence>MIHLITGGSASGKSAYAEDWLLEAADEAQKGAYIYVATMIPYGRETMAKILRHRRLREGKGFVTMECPRNLAGAAIPGNRGVLLECVSNLAANELYGQHGRIKDVKETRDAILEGIRHLAEYTDRLAIVTNEVNSDVNDYSKETEEYRTLIGQVNQKIADMADMVTEVVYGIPVEIKRS</sequence>
<evidence type="ECO:0000256" key="5">
    <source>
        <dbReference type="ARBA" id="ARBA00004692"/>
    </source>
</evidence>
<dbReference type="Proteomes" id="UP000462363">
    <property type="component" value="Unassembled WGS sequence"/>
</dbReference>
<feature type="binding site" evidence="19">
    <location>
        <position position="85"/>
    </location>
    <ligand>
        <name>GTP</name>
        <dbReference type="ChEBI" id="CHEBI:37565"/>
    </ligand>
</feature>
<dbReference type="GO" id="GO:0005525">
    <property type="term" value="F:GTP binding"/>
    <property type="evidence" value="ECO:0007669"/>
    <property type="project" value="UniProtKB-KW"/>
</dbReference>
<dbReference type="AlphaFoldDB" id="A0A844FC97"/>
<dbReference type="GO" id="GO:0043752">
    <property type="term" value="F:adenosylcobinamide kinase activity"/>
    <property type="evidence" value="ECO:0007669"/>
    <property type="project" value="UniProtKB-EC"/>
</dbReference>
<dbReference type="PIRSF" id="PIRSF006135">
    <property type="entry name" value="CobU"/>
    <property type="match status" value="1"/>
</dbReference>
<dbReference type="EC" id="2.7.7.62" evidence="9"/>
<evidence type="ECO:0000256" key="19">
    <source>
        <dbReference type="PIRSR" id="PIRSR006135-2"/>
    </source>
</evidence>
<dbReference type="GO" id="GO:0009236">
    <property type="term" value="P:cobalamin biosynthetic process"/>
    <property type="evidence" value="ECO:0007669"/>
    <property type="project" value="UniProtKB-UniPathway"/>
</dbReference>
<comment type="function">
    <text evidence="4">Catalyzes ATP-dependent phosphorylation of adenosylcobinamide and addition of GMP to adenosylcobinamide phosphate.</text>
</comment>
<evidence type="ECO:0000313" key="20">
    <source>
        <dbReference type="EMBL" id="MSS40504.1"/>
    </source>
</evidence>
<dbReference type="EC" id="2.7.1.156" evidence="8"/>
<keyword evidence="13 20" id="KW-0418">Kinase</keyword>
<evidence type="ECO:0000256" key="14">
    <source>
        <dbReference type="ARBA" id="ARBA00022840"/>
    </source>
</evidence>
<dbReference type="PANTHER" id="PTHR34848:SF1">
    <property type="entry name" value="BIFUNCTIONAL ADENOSYLCOBALAMIN BIOSYNTHESIS PROTEIN COBU"/>
    <property type="match status" value="1"/>
</dbReference>
<keyword evidence="11 20" id="KW-0808">Transferase</keyword>
<evidence type="ECO:0000256" key="15">
    <source>
        <dbReference type="ARBA" id="ARBA00023134"/>
    </source>
</evidence>
<proteinExistence type="inferred from homology"/>
<organism evidence="20 21">
    <name type="scientific">Clostridium scindens (strain JCM 10418 / VPI 12708)</name>
    <dbReference type="NCBI Taxonomy" id="29347"/>
    <lineage>
        <taxon>Bacteria</taxon>
        <taxon>Bacillati</taxon>
        <taxon>Bacillota</taxon>
        <taxon>Clostridia</taxon>
        <taxon>Lachnospirales</taxon>
        <taxon>Lachnospiraceae</taxon>
    </lineage>
</organism>
<dbReference type="PANTHER" id="PTHR34848">
    <property type="match status" value="1"/>
</dbReference>
<protein>
    <recommendedName>
        <fullName evidence="16">Adenosylcobinamide kinase</fullName>
        <ecNumber evidence="8">2.7.1.156</ecNumber>
        <ecNumber evidence="9">2.7.7.62</ecNumber>
    </recommendedName>
    <alternativeName>
        <fullName evidence="17">Adenosylcobinamide-phosphate guanylyltransferase</fullName>
    </alternativeName>
</protein>
<reference evidence="20 21" key="1">
    <citation type="submission" date="2019-08" db="EMBL/GenBank/DDBJ databases">
        <title>In-depth cultivation of the pig gut microbiome towards novel bacterial diversity and tailored functional studies.</title>
        <authorList>
            <person name="Wylensek D."/>
            <person name="Hitch T.C.A."/>
            <person name="Clavel T."/>
        </authorList>
    </citation>
    <scope>NUCLEOTIDE SEQUENCE [LARGE SCALE GENOMIC DNA]</scope>
    <source>
        <strain evidence="20 21">BL-389-WT-3D</strain>
    </source>
</reference>
<evidence type="ECO:0000256" key="3">
    <source>
        <dbReference type="ARBA" id="ARBA00001522"/>
    </source>
</evidence>
<comment type="catalytic activity">
    <reaction evidence="1">
        <text>adenosylcob(III)inamide + ATP = adenosylcob(III)inamide phosphate + ADP + H(+)</text>
        <dbReference type="Rhea" id="RHEA:15769"/>
        <dbReference type="ChEBI" id="CHEBI:2480"/>
        <dbReference type="ChEBI" id="CHEBI:15378"/>
        <dbReference type="ChEBI" id="CHEBI:30616"/>
        <dbReference type="ChEBI" id="CHEBI:58502"/>
        <dbReference type="ChEBI" id="CHEBI:456216"/>
        <dbReference type="EC" id="2.7.1.156"/>
    </reaction>
</comment>
<comment type="catalytic activity">
    <reaction evidence="3">
        <text>adenosylcob(III)inamide + GTP = adenosylcob(III)inamide phosphate + GDP + H(+)</text>
        <dbReference type="Rhea" id="RHEA:15765"/>
        <dbReference type="ChEBI" id="CHEBI:2480"/>
        <dbReference type="ChEBI" id="CHEBI:15378"/>
        <dbReference type="ChEBI" id="CHEBI:37565"/>
        <dbReference type="ChEBI" id="CHEBI:58189"/>
        <dbReference type="ChEBI" id="CHEBI:58502"/>
        <dbReference type="EC" id="2.7.1.156"/>
    </reaction>
</comment>
<name>A0A844FC97_CLOSV</name>
<keyword evidence="15 19" id="KW-0342">GTP-binding</keyword>
<feature type="binding site" evidence="19">
    <location>
        <position position="66"/>
    </location>
    <ligand>
        <name>GTP</name>
        <dbReference type="ChEBI" id="CHEBI:37565"/>
    </ligand>
</feature>
<dbReference type="InterPro" id="IPR027417">
    <property type="entry name" value="P-loop_NTPase"/>
</dbReference>
<evidence type="ECO:0000256" key="2">
    <source>
        <dbReference type="ARBA" id="ARBA00000711"/>
    </source>
</evidence>
<evidence type="ECO:0000256" key="9">
    <source>
        <dbReference type="ARBA" id="ARBA00012523"/>
    </source>
</evidence>
<evidence type="ECO:0000256" key="12">
    <source>
        <dbReference type="ARBA" id="ARBA00022741"/>
    </source>
</evidence>
<dbReference type="Gene3D" id="3.40.50.300">
    <property type="entry name" value="P-loop containing nucleotide triphosphate hydrolases"/>
    <property type="match status" value="1"/>
</dbReference>
<dbReference type="GO" id="GO:0008820">
    <property type="term" value="F:cobinamide phosphate guanylyltransferase activity"/>
    <property type="evidence" value="ECO:0007669"/>
    <property type="project" value="UniProtKB-EC"/>
</dbReference>
<keyword evidence="20" id="KW-0548">Nucleotidyltransferase</keyword>
<evidence type="ECO:0000256" key="1">
    <source>
        <dbReference type="ARBA" id="ARBA00000312"/>
    </source>
</evidence>
<keyword evidence="12 19" id="KW-0547">Nucleotide-binding</keyword>
<dbReference type="Pfam" id="PF02283">
    <property type="entry name" value="CobU"/>
    <property type="match status" value="1"/>
</dbReference>
<dbReference type="CDD" id="cd00544">
    <property type="entry name" value="CobU"/>
    <property type="match status" value="1"/>
</dbReference>
<dbReference type="InterPro" id="IPR003203">
    <property type="entry name" value="CobU/CobP"/>
</dbReference>
<dbReference type="GO" id="GO:0005524">
    <property type="term" value="F:ATP binding"/>
    <property type="evidence" value="ECO:0007669"/>
    <property type="project" value="UniProtKB-KW"/>
</dbReference>
<comment type="catalytic activity">
    <reaction evidence="2">
        <text>adenosylcob(III)inamide phosphate + GTP + H(+) = adenosylcob(III)inamide-GDP + diphosphate</text>
        <dbReference type="Rhea" id="RHEA:22712"/>
        <dbReference type="ChEBI" id="CHEBI:15378"/>
        <dbReference type="ChEBI" id="CHEBI:33019"/>
        <dbReference type="ChEBI" id="CHEBI:37565"/>
        <dbReference type="ChEBI" id="CHEBI:58502"/>
        <dbReference type="ChEBI" id="CHEBI:60487"/>
        <dbReference type="EC" id="2.7.7.62"/>
    </reaction>
</comment>
<evidence type="ECO:0000256" key="8">
    <source>
        <dbReference type="ARBA" id="ARBA00012016"/>
    </source>
</evidence>
<dbReference type="SUPFAM" id="SSF52540">
    <property type="entry name" value="P-loop containing nucleoside triphosphate hydrolases"/>
    <property type="match status" value="1"/>
</dbReference>
<feature type="binding site" evidence="19">
    <location>
        <begin position="54"/>
        <end position="57"/>
    </location>
    <ligand>
        <name>GTP</name>
        <dbReference type="ChEBI" id="CHEBI:37565"/>
    </ligand>
</feature>
<accession>A0A844FC97</accession>
<comment type="caution">
    <text evidence="20">The sequence shown here is derived from an EMBL/GenBank/DDBJ whole genome shotgun (WGS) entry which is preliminary data.</text>
</comment>
<evidence type="ECO:0000256" key="7">
    <source>
        <dbReference type="ARBA" id="ARBA00007490"/>
    </source>
</evidence>
<evidence type="ECO:0000313" key="21">
    <source>
        <dbReference type="Proteomes" id="UP000462363"/>
    </source>
</evidence>
<evidence type="ECO:0000256" key="10">
    <source>
        <dbReference type="ARBA" id="ARBA00022573"/>
    </source>
</evidence>
<dbReference type="EMBL" id="VUMB01000016">
    <property type="protein sequence ID" value="MSS40504.1"/>
    <property type="molecule type" value="Genomic_DNA"/>
</dbReference>